<evidence type="ECO:0000256" key="1">
    <source>
        <dbReference type="SAM" id="MobiDB-lite"/>
    </source>
</evidence>
<dbReference type="EMBL" id="JABEXW010000371">
    <property type="protein sequence ID" value="KAF4965108.1"/>
    <property type="molecule type" value="Genomic_DNA"/>
</dbReference>
<comment type="caution">
    <text evidence="2">The sequence shown here is derived from an EMBL/GenBank/DDBJ whole genome shotgun (WGS) entry which is preliminary data.</text>
</comment>
<evidence type="ECO:0000313" key="3">
    <source>
        <dbReference type="Proteomes" id="UP000622797"/>
    </source>
</evidence>
<evidence type="ECO:0000313" key="2">
    <source>
        <dbReference type="EMBL" id="KAF4965108.1"/>
    </source>
</evidence>
<reference evidence="2" key="2">
    <citation type="submission" date="2020-05" db="EMBL/GenBank/DDBJ databases">
        <authorList>
            <person name="Kim H.-S."/>
            <person name="Proctor R.H."/>
            <person name="Brown D.W."/>
        </authorList>
    </citation>
    <scope>NUCLEOTIDE SEQUENCE</scope>
    <source>
        <strain evidence="2">NRRL 20472</strain>
    </source>
</reference>
<feature type="region of interest" description="Disordered" evidence="1">
    <location>
        <begin position="24"/>
        <end position="48"/>
    </location>
</feature>
<dbReference type="Proteomes" id="UP000622797">
    <property type="component" value="Unassembled WGS sequence"/>
</dbReference>
<dbReference type="OrthoDB" id="2571985at2759"/>
<keyword evidence="3" id="KW-1185">Reference proteome</keyword>
<evidence type="ECO:0008006" key="4">
    <source>
        <dbReference type="Google" id="ProtNLM"/>
    </source>
</evidence>
<protein>
    <recommendedName>
        <fullName evidence="4">F-box domain-containing protein</fullName>
    </recommendedName>
</protein>
<name>A0A8H4TW73_9HYPO</name>
<gene>
    <name evidence="2" type="ORF">FSARC_7047</name>
</gene>
<reference evidence="2" key="1">
    <citation type="journal article" date="2020" name="BMC Genomics">
        <title>Correction to: Identification and distribution of gene clusters required for synthesis of sphingolipid metabolism inhibitors in diverse species of the filamentous fungus Fusarium.</title>
        <authorList>
            <person name="Kim H.S."/>
            <person name="Lohmar J.M."/>
            <person name="Busman M."/>
            <person name="Brown D.W."/>
            <person name="Naumann T.A."/>
            <person name="Divon H.H."/>
            <person name="Lysoe E."/>
            <person name="Uhlig S."/>
            <person name="Proctor R.H."/>
        </authorList>
    </citation>
    <scope>NUCLEOTIDE SEQUENCE</scope>
    <source>
        <strain evidence="2">NRRL 20472</strain>
    </source>
</reference>
<proteinExistence type="predicted"/>
<dbReference type="AlphaFoldDB" id="A0A8H4TW73"/>
<organism evidence="2 3">
    <name type="scientific">Fusarium sarcochroum</name>
    <dbReference type="NCBI Taxonomy" id="1208366"/>
    <lineage>
        <taxon>Eukaryota</taxon>
        <taxon>Fungi</taxon>
        <taxon>Dikarya</taxon>
        <taxon>Ascomycota</taxon>
        <taxon>Pezizomycotina</taxon>
        <taxon>Sordariomycetes</taxon>
        <taxon>Hypocreomycetidae</taxon>
        <taxon>Hypocreales</taxon>
        <taxon>Nectriaceae</taxon>
        <taxon>Fusarium</taxon>
        <taxon>Fusarium lateritium species complex</taxon>
    </lineage>
</organism>
<accession>A0A8H4TW73</accession>
<sequence length="376" mass="43593">MGSFHTYCAICGGTLNGAEIKDQMDSDENEEKCYGSDGTDSDEDEDGYYNPNVISQDDLEWTMRVHVLGFNLSASNVSKFAPPTPVKFFVRPRLIVCRFYISGSGWADGFGGVDVEEGNDPTFQYAGRYATMYGETEGPERIFPFHWPCYETLSRYMTGTPDTSKLDKGALYRAFNRINDAYRSLDLDYGDAGQFQEQFWESEPGMEYLVVNTRYQPELKSQVLDFINSERFKSKPLPQTIQAQSKIDVLASIPEAVMFEFMDLLDNDSLINLCHASWSTFLRLRDHRFFWKRRIMNCMTYFVELQEAIEDGSHSEEARDFRKIFLWADTASKPRSGITGFMLPIANRRRIWDVCEQIEKLYSREYRKRHTPRIEI</sequence>